<feature type="transmembrane region" description="Helical" evidence="14">
    <location>
        <begin position="254"/>
        <end position="273"/>
    </location>
</feature>
<keyword evidence="9" id="KW-0460">Magnesium</keyword>
<feature type="transmembrane region" description="Helical" evidence="14">
    <location>
        <begin position="592"/>
        <end position="611"/>
    </location>
</feature>
<evidence type="ECO:0000256" key="4">
    <source>
        <dbReference type="ARBA" id="ARBA00022553"/>
    </source>
</evidence>
<evidence type="ECO:0000256" key="13">
    <source>
        <dbReference type="ARBA" id="ARBA00023136"/>
    </source>
</evidence>
<keyword evidence="12" id="KW-0406">Ion transport</keyword>
<keyword evidence="6 14" id="KW-0479">Metal-binding</keyword>
<dbReference type="Gene3D" id="3.40.50.1000">
    <property type="entry name" value="HAD superfamily/HAD-like"/>
    <property type="match status" value="1"/>
</dbReference>
<evidence type="ECO:0000256" key="2">
    <source>
        <dbReference type="ARBA" id="ARBA00006024"/>
    </source>
</evidence>
<dbReference type="InterPro" id="IPR059000">
    <property type="entry name" value="ATPase_P-type_domA"/>
</dbReference>
<dbReference type="InterPro" id="IPR023299">
    <property type="entry name" value="ATPase_P-typ_cyto_dom_N"/>
</dbReference>
<dbReference type="PROSITE" id="PS00154">
    <property type="entry name" value="ATPASE_E1_E2"/>
    <property type="match status" value="1"/>
</dbReference>
<gene>
    <name evidence="16" type="ORF">ACFQRG_13270</name>
</gene>
<dbReference type="Proteomes" id="UP001596505">
    <property type="component" value="Unassembled WGS sequence"/>
</dbReference>
<evidence type="ECO:0000259" key="15">
    <source>
        <dbReference type="Pfam" id="PF00122"/>
    </source>
</evidence>
<accession>A0ABW2PYZ6</accession>
<dbReference type="SFLD" id="SFLDG00002">
    <property type="entry name" value="C1.7:_P-type_atpase_like"/>
    <property type="match status" value="1"/>
</dbReference>
<keyword evidence="11 14" id="KW-1133">Transmembrane helix</keyword>
<evidence type="ECO:0000256" key="6">
    <source>
        <dbReference type="ARBA" id="ARBA00022723"/>
    </source>
</evidence>
<keyword evidence="14" id="KW-1003">Cell membrane</keyword>
<evidence type="ECO:0000256" key="5">
    <source>
        <dbReference type="ARBA" id="ARBA00022692"/>
    </source>
</evidence>
<feature type="transmembrane region" description="Helical" evidence="14">
    <location>
        <begin position="26"/>
        <end position="45"/>
    </location>
</feature>
<dbReference type="InterPro" id="IPR051949">
    <property type="entry name" value="Cation_Transport_ATPase"/>
</dbReference>
<dbReference type="SUPFAM" id="SSF56784">
    <property type="entry name" value="HAD-like"/>
    <property type="match status" value="1"/>
</dbReference>
<dbReference type="SUPFAM" id="SSF81665">
    <property type="entry name" value="Calcium ATPase, transmembrane domain M"/>
    <property type="match status" value="1"/>
</dbReference>
<dbReference type="InterPro" id="IPR001757">
    <property type="entry name" value="P_typ_ATPase"/>
</dbReference>
<evidence type="ECO:0000256" key="10">
    <source>
        <dbReference type="ARBA" id="ARBA00022967"/>
    </source>
</evidence>
<dbReference type="PANTHER" id="PTHR43079">
    <property type="entry name" value="PROBABLE CADMIUM/ZINC-TRANSPORTING ATPASE HMA1"/>
    <property type="match status" value="1"/>
</dbReference>
<dbReference type="PANTHER" id="PTHR43079:SF1">
    <property type="entry name" value="CADMIUM_ZINC-TRANSPORTING ATPASE HMA1, CHLOROPLASTIC-RELATED"/>
    <property type="match status" value="1"/>
</dbReference>
<dbReference type="InterPro" id="IPR023298">
    <property type="entry name" value="ATPase_P-typ_TM_dom_sf"/>
</dbReference>
<protein>
    <submittedName>
        <fullName evidence="16">Heavy metal translocating P-type ATPase</fullName>
    </submittedName>
</protein>
<keyword evidence="4" id="KW-0597">Phosphoprotein</keyword>
<dbReference type="InterPro" id="IPR018303">
    <property type="entry name" value="ATPase_P-typ_P_site"/>
</dbReference>
<keyword evidence="5 14" id="KW-0812">Transmembrane</keyword>
<evidence type="ECO:0000256" key="1">
    <source>
        <dbReference type="ARBA" id="ARBA00004141"/>
    </source>
</evidence>
<dbReference type="NCBIfam" id="TIGR01511">
    <property type="entry name" value="ATPase-IB1_Cu"/>
    <property type="match status" value="1"/>
</dbReference>
<comment type="similarity">
    <text evidence="2 14">Belongs to the cation transport ATPase (P-type) (TC 3.A.3) family. Type IB subfamily.</text>
</comment>
<evidence type="ECO:0000256" key="8">
    <source>
        <dbReference type="ARBA" id="ARBA00022840"/>
    </source>
</evidence>
<dbReference type="NCBIfam" id="TIGR01512">
    <property type="entry name" value="ATPase-IB2_Cd"/>
    <property type="match status" value="1"/>
</dbReference>
<evidence type="ECO:0000256" key="12">
    <source>
        <dbReference type="ARBA" id="ARBA00023065"/>
    </source>
</evidence>
<feature type="domain" description="P-type ATPase A" evidence="15">
    <location>
        <begin position="134"/>
        <end position="234"/>
    </location>
</feature>
<dbReference type="RefSeq" id="WP_380966750.1">
    <property type="nucleotide sequence ID" value="NZ_JBHTCO010000017.1"/>
</dbReference>
<evidence type="ECO:0000256" key="14">
    <source>
        <dbReference type="RuleBase" id="RU362081"/>
    </source>
</evidence>
<dbReference type="Gene3D" id="2.70.150.10">
    <property type="entry name" value="Calcium-transporting ATPase, cytoplasmic transduction domain A"/>
    <property type="match status" value="1"/>
</dbReference>
<dbReference type="Pfam" id="PF00702">
    <property type="entry name" value="Hydrolase"/>
    <property type="match status" value="1"/>
</dbReference>
<name>A0ABW2PYZ6_9BACL</name>
<dbReference type="InterPro" id="IPR023214">
    <property type="entry name" value="HAD_sf"/>
</dbReference>
<dbReference type="InterPro" id="IPR044492">
    <property type="entry name" value="P_typ_ATPase_HD_dom"/>
</dbReference>
<keyword evidence="3" id="KW-0813">Transport</keyword>
<dbReference type="Pfam" id="PF00122">
    <property type="entry name" value="E1-E2_ATPase"/>
    <property type="match status" value="1"/>
</dbReference>
<evidence type="ECO:0000256" key="3">
    <source>
        <dbReference type="ARBA" id="ARBA00022448"/>
    </source>
</evidence>
<dbReference type="CDD" id="cd07551">
    <property type="entry name" value="P-type_ATPase_HM_ZosA_PfeT-like"/>
    <property type="match status" value="1"/>
</dbReference>
<dbReference type="PRINTS" id="PR00119">
    <property type="entry name" value="CATATPASE"/>
</dbReference>
<keyword evidence="10" id="KW-1278">Translocase</keyword>
<evidence type="ECO:0000256" key="9">
    <source>
        <dbReference type="ARBA" id="ARBA00022842"/>
    </source>
</evidence>
<reference evidence="17" key="1">
    <citation type="journal article" date="2019" name="Int. J. Syst. Evol. Microbiol.">
        <title>The Global Catalogue of Microorganisms (GCM) 10K type strain sequencing project: providing services to taxonomists for standard genome sequencing and annotation.</title>
        <authorList>
            <consortium name="The Broad Institute Genomics Platform"/>
            <consortium name="The Broad Institute Genome Sequencing Center for Infectious Disease"/>
            <person name="Wu L."/>
            <person name="Ma J."/>
        </authorList>
    </citation>
    <scope>NUCLEOTIDE SEQUENCE [LARGE SCALE GENOMIC DNA]</scope>
    <source>
        <strain evidence="17">CGMCC 1.16305</strain>
    </source>
</reference>
<dbReference type="EMBL" id="JBHTCO010000017">
    <property type="protein sequence ID" value="MFC7393925.1"/>
    <property type="molecule type" value="Genomic_DNA"/>
</dbReference>
<proteinExistence type="inferred from homology"/>
<keyword evidence="13 14" id="KW-0472">Membrane</keyword>
<dbReference type="SFLD" id="SFLDF00027">
    <property type="entry name" value="p-type_atpase"/>
    <property type="match status" value="1"/>
</dbReference>
<organism evidence="16 17">
    <name type="scientific">Scopulibacillus cellulosilyticus</name>
    <dbReference type="NCBI Taxonomy" id="2665665"/>
    <lineage>
        <taxon>Bacteria</taxon>
        <taxon>Bacillati</taxon>
        <taxon>Bacillota</taxon>
        <taxon>Bacilli</taxon>
        <taxon>Bacillales</taxon>
        <taxon>Sporolactobacillaceae</taxon>
        <taxon>Scopulibacillus</taxon>
    </lineage>
</organism>
<dbReference type="SFLD" id="SFLDS00003">
    <property type="entry name" value="Haloacid_Dehalogenase"/>
    <property type="match status" value="1"/>
</dbReference>
<keyword evidence="8 14" id="KW-0067">ATP-binding</keyword>
<dbReference type="PRINTS" id="PR00941">
    <property type="entry name" value="CDATPASE"/>
</dbReference>
<dbReference type="SUPFAM" id="SSF81653">
    <property type="entry name" value="Calcium ATPase, transduction domain A"/>
    <property type="match status" value="1"/>
</dbReference>
<feature type="transmembrane region" description="Helical" evidence="14">
    <location>
        <begin position="285"/>
        <end position="310"/>
    </location>
</feature>
<evidence type="ECO:0000313" key="17">
    <source>
        <dbReference type="Proteomes" id="UP001596505"/>
    </source>
</evidence>
<evidence type="ECO:0000256" key="7">
    <source>
        <dbReference type="ARBA" id="ARBA00022741"/>
    </source>
</evidence>
<evidence type="ECO:0000256" key="11">
    <source>
        <dbReference type="ARBA" id="ARBA00022989"/>
    </source>
</evidence>
<comment type="subcellular location">
    <subcellularLocation>
        <location evidence="14">Cell membrane</location>
    </subcellularLocation>
    <subcellularLocation>
        <location evidence="1">Membrane</location>
        <topology evidence="1">Multi-pass membrane protein</topology>
    </subcellularLocation>
</comment>
<keyword evidence="17" id="KW-1185">Reference proteome</keyword>
<comment type="caution">
    <text evidence="16">The sequence shown here is derived from an EMBL/GenBank/DDBJ whole genome shotgun (WGS) entry which is preliminary data.</text>
</comment>
<dbReference type="NCBIfam" id="TIGR01494">
    <property type="entry name" value="ATPase_P-type"/>
    <property type="match status" value="1"/>
</dbReference>
<dbReference type="NCBIfam" id="TIGR01525">
    <property type="entry name" value="ATPase-IB_hvy"/>
    <property type="match status" value="1"/>
</dbReference>
<dbReference type="Gene3D" id="3.40.1110.10">
    <property type="entry name" value="Calcium-transporting ATPase, cytoplasmic domain N"/>
    <property type="match status" value="1"/>
</dbReference>
<dbReference type="InterPro" id="IPR008250">
    <property type="entry name" value="ATPase_P-typ_transduc_dom_A_sf"/>
</dbReference>
<dbReference type="InterPro" id="IPR027256">
    <property type="entry name" value="P-typ_ATPase_IB"/>
</dbReference>
<evidence type="ECO:0000313" key="16">
    <source>
        <dbReference type="EMBL" id="MFC7393925.1"/>
    </source>
</evidence>
<dbReference type="InterPro" id="IPR036412">
    <property type="entry name" value="HAD-like_sf"/>
</dbReference>
<keyword evidence="7 14" id="KW-0547">Nucleotide-binding</keyword>
<sequence>MSQLSLSSKPQTPAQQPYFQTMKKHWELIAALFSGLLILIGWMTSLYFHTTPWYLFLIAYIIGGYAKAKEGFYDTIRNHELNVELLMILAAVGAACINHWLEGAVLIFIFSLSGALETYATDRSSKALSSLMSLQPETARLVSHGNEQIVPVERLNPGDMIRIKPGERVPADGSIIIGSTSLDESAMTGESIPLFKSENDEVMAGTVNLSSAVTVKVTKKNDETLFHKILSLVQNAQSEKAPSQVFIEKFERHYVKIVLVCVALMIILPPFIFNWTWSNTIYRAMVLLVVASPCALVASTMPAVLSSIAYGAKKGILIKGGVHLEQLSRIKAIAFDKTGTLTNGRPEVINFVHSSSLEDNEFLLAVAAIEYEATHPLSEAIVRFVNEKTQDPRPEANNVETKPGLGVEGVVNNKKFIIGKSGYVNEKAAKEFIKDQQIDILNGQTHVFVEYNDRVIGMFFLKDKIRNTSQSAIKQLQRLGIETIMLTGDNKETAEALAKEAGVSQFVANCLPENKVNELKQLQKRFTNVAMVGDGINDTPAMAASSVGIAMGGGTDVALETSDIVLVKNDLLRIVDIVRLSKKMDRIIKQNIVFALAMIIVLIISNFSQILSMPIGVIGHEGSTILVILNGLRLLKG</sequence>